<accession>A0ABT5V9S6</accession>
<evidence type="ECO:0000256" key="1">
    <source>
        <dbReference type="SAM" id="Phobius"/>
    </source>
</evidence>
<sequence length="79" mass="9041">MNKQWYSLPRRDAVLLIGLIVYSAIFFLPWSYNIMIFNVTLLAWGAYGLHLIAPVAAILFILSERTANVSVDQKQDQQL</sequence>
<keyword evidence="1" id="KW-0472">Membrane</keyword>
<name>A0ABT5V9S6_9BACI</name>
<evidence type="ECO:0000313" key="3">
    <source>
        <dbReference type="Proteomes" id="UP001148125"/>
    </source>
</evidence>
<feature type="transmembrane region" description="Helical" evidence="1">
    <location>
        <begin position="44"/>
        <end position="62"/>
    </location>
</feature>
<evidence type="ECO:0008006" key="4">
    <source>
        <dbReference type="Google" id="ProtNLM"/>
    </source>
</evidence>
<dbReference type="RefSeq" id="WP_275116824.1">
    <property type="nucleotide sequence ID" value="NZ_JAOTPO010000001.1"/>
</dbReference>
<keyword evidence="3" id="KW-1185">Reference proteome</keyword>
<proteinExistence type="predicted"/>
<dbReference type="EMBL" id="JAOTPO010000001">
    <property type="protein sequence ID" value="MDE5412206.1"/>
    <property type="molecule type" value="Genomic_DNA"/>
</dbReference>
<organism evidence="2 3">
    <name type="scientific">Alkalihalobacterium chitinilyticum</name>
    <dbReference type="NCBI Taxonomy" id="2980103"/>
    <lineage>
        <taxon>Bacteria</taxon>
        <taxon>Bacillati</taxon>
        <taxon>Bacillota</taxon>
        <taxon>Bacilli</taxon>
        <taxon>Bacillales</taxon>
        <taxon>Bacillaceae</taxon>
        <taxon>Alkalihalobacterium</taxon>
    </lineage>
</organism>
<keyword evidence="1" id="KW-1133">Transmembrane helix</keyword>
<dbReference type="Proteomes" id="UP001148125">
    <property type="component" value="Unassembled WGS sequence"/>
</dbReference>
<comment type="caution">
    <text evidence="2">The sequence shown here is derived from an EMBL/GenBank/DDBJ whole genome shotgun (WGS) entry which is preliminary data.</text>
</comment>
<gene>
    <name evidence="2" type="ORF">N7Z68_02240</name>
</gene>
<evidence type="ECO:0000313" key="2">
    <source>
        <dbReference type="EMBL" id="MDE5412206.1"/>
    </source>
</evidence>
<reference evidence="2" key="1">
    <citation type="submission" date="2024-05" db="EMBL/GenBank/DDBJ databases">
        <title>Alkalihalobacillus sp. strain MEB203 novel alkaliphilic bacterium from Lonar Lake, India.</title>
        <authorList>
            <person name="Joshi A."/>
            <person name="Thite S."/>
            <person name="Mengade P."/>
        </authorList>
    </citation>
    <scope>NUCLEOTIDE SEQUENCE</scope>
    <source>
        <strain evidence="2">MEB 203</strain>
    </source>
</reference>
<feature type="transmembrane region" description="Helical" evidence="1">
    <location>
        <begin position="12"/>
        <end position="32"/>
    </location>
</feature>
<protein>
    <recommendedName>
        <fullName evidence="4">DUF3311 domain-containing protein</fullName>
    </recommendedName>
</protein>
<keyword evidence="1" id="KW-0812">Transmembrane</keyword>